<dbReference type="HOGENOM" id="CLU_1805971_0_0_1"/>
<protein>
    <submittedName>
        <fullName evidence="1">Uncharacterized protein</fullName>
    </submittedName>
</protein>
<proteinExistence type="predicted"/>
<dbReference type="GeneID" id="19981809"/>
<sequence length="143" mass="16324">MAGFDVICFIQLMRAHTLEELAKLYDQPLELPEMPSIVTTGECLYETNLRSILRYLKQVYKTCKREGAVHASAEFLAHRAMVKQFHDVNDWAVNLPMTLEAPLGVKGLIDGDITAQGLREFLISADAHFVTLQDDEIWFLQQR</sequence>
<gene>
    <name evidence="1" type="ORF">G647_03316</name>
</gene>
<name>V9DI13_9EURO</name>
<evidence type="ECO:0000313" key="2">
    <source>
        <dbReference type="Proteomes" id="UP000030678"/>
    </source>
</evidence>
<dbReference type="RefSeq" id="XP_008725884.1">
    <property type="nucleotide sequence ID" value="XM_008727662.1"/>
</dbReference>
<accession>V9DI13</accession>
<dbReference type="AlphaFoldDB" id="V9DI13"/>
<dbReference type="VEuPathDB" id="FungiDB:G647_03316"/>
<dbReference type="EMBL" id="KB822703">
    <property type="protein sequence ID" value="ETI26539.1"/>
    <property type="molecule type" value="Genomic_DNA"/>
</dbReference>
<evidence type="ECO:0000313" key="1">
    <source>
        <dbReference type="EMBL" id="ETI26539.1"/>
    </source>
</evidence>
<reference evidence="1 2" key="1">
    <citation type="submission" date="2013-03" db="EMBL/GenBank/DDBJ databases">
        <title>The Genome Sequence of Cladophialophora carrionii CBS 160.54.</title>
        <authorList>
            <consortium name="The Broad Institute Genomics Platform"/>
            <person name="Cuomo C."/>
            <person name="de Hoog S."/>
            <person name="Gorbushina A."/>
            <person name="Walker B."/>
            <person name="Young S.K."/>
            <person name="Zeng Q."/>
            <person name="Gargeya S."/>
            <person name="Fitzgerald M."/>
            <person name="Haas B."/>
            <person name="Abouelleil A."/>
            <person name="Allen A.W."/>
            <person name="Alvarado L."/>
            <person name="Arachchi H.M."/>
            <person name="Berlin A.M."/>
            <person name="Chapman S.B."/>
            <person name="Gainer-Dewar J."/>
            <person name="Goldberg J."/>
            <person name="Griggs A."/>
            <person name="Gujja S."/>
            <person name="Hansen M."/>
            <person name="Howarth C."/>
            <person name="Imamovic A."/>
            <person name="Ireland A."/>
            <person name="Larimer J."/>
            <person name="McCowan C."/>
            <person name="Murphy C."/>
            <person name="Pearson M."/>
            <person name="Poon T.W."/>
            <person name="Priest M."/>
            <person name="Roberts A."/>
            <person name="Saif S."/>
            <person name="Shea T."/>
            <person name="Sisk P."/>
            <person name="Sykes S."/>
            <person name="Wortman J."/>
            <person name="Nusbaum C."/>
            <person name="Birren B."/>
        </authorList>
    </citation>
    <scope>NUCLEOTIDE SEQUENCE [LARGE SCALE GENOMIC DNA]</scope>
    <source>
        <strain evidence="1 2">CBS 160.54</strain>
    </source>
</reference>
<dbReference type="Proteomes" id="UP000030678">
    <property type="component" value="Unassembled WGS sequence"/>
</dbReference>
<organism evidence="1 2">
    <name type="scientific">Cladophialophora carrionii CBS 160.54</name>
    <dbReference type="NCBI Taxonomy" id="1279043"/>
    <lineage>
        <taxon>Eukaryota</taxon>
        <taxon>Fungi</taxon>
        <taxon>Dikarya</taxon>
        <taxon>Ascomycota</taxon>
        <taxon>Pezizomycotina</taxon>
        <taxon>Eurotiomycetes</taxon>
        <taxon>Chaetothyriomycetidae</taxon>
        <taxon>Chaetothyriales</taxon>
        <taxon>Herpotrichiellaceae</taxon>
        <taxon>Cladophialophora</taxon>
    </lineage>
</organism>